<dbReference type="PANTHER" id="PTHR30529">
    <property type="entry name" value="CYTOCHROME B561"/>
    <property type="match status" value="1"/>
</dbReference>
<evidence type="ECO:0000313" key="15">
    <source>
        <dbReference type="EMBL" id="MBN7825730.1"/>
    </source>
</evidence>
<evidence type="ECO:0000313" key="16">
    <source>
        <dbReference type="Proteomes" id="UP000664654"/>
    </source>
</evidence>
<gene>
    <name evidence="15" type="ORF">J0A66_10890</name>
</gene>
<dbReference type="PANTHER" id="PTHR30529:SF7">
    <property type="entry name" value="CYTOCHROME B561 BACTERIAL_NI-HYDROGENASE DOMAIN-CONTAINING PROTEIN"/>
    <property type="match status" value="1"/>
</dbReference>
<dbReference type="GO" id="GO:0046872">
    <property type="term" value="F:metal ion binding"/>
    <property type="evidence" value="ECO:0007669"/>
    <property type="project" value="UniProtKB-KW"/>
</dbReference>
<dbReference type="InterPro" id="IPR052168">
    <property type="entry name" value="Cytochrome_b561_oxidase"/>
</dbReference>
<evidence type="ECO:0000259" key="14">
    <source>
        <dbReference type="Pfam" id="PF01292"/>
    </source>
</evidence>
<evidence type="ECO:0000256" key="5">
    <source>
        <dbReference type="ARBA" id="ARBA00022617"/>
    </source>
</evidence>
<dbReference type="RefSeq" id="WP_206573843.1">
    <property type="nucleotide sequence ID" value="NZ_JAFKCV010000005.1"/>
</dbReference>
<evidence type="ECO:0000256" key="9">
    <source>
        <dbReference type="ARBA" id="ARBA00022989"/>
    </source>
</evidence>
<evidence type="ECO:0000256" key="2">
    <source>
        <dbReference type="ARBA" id="ARBA00004651"/>
    </source>
</evidence>
<evidence type="ECO:0000256" key="1">
    <source>
        <dbReference type="ARBA" id="ARBA00001970"/>
    </source>
</evidence>
<dbReference type="GO" id="GO:0009055">
    <property type="term" value="F:electron transfer activity"/>
    <property type="evidence" value="ECO:0007669"/>
    <property type="project" value="InterPro"/>
</dbReference>
<evidence type="ECO:0000256" key="13">
    <source>
        <dbReference type="SAM" id="Phobius"/>
    </source>
</evidence>
<keyword evidence="10" id="KW-0408">Iron</keyword>
<feature type="transmembrane region" description="Helical" evidence="13">
    <location>
        <begin position="162"/>
        <end position="181"/>
    </location>
</feature>
<dbReference type="InterPro" id="IPR016174">
    <property type="entry name" value="Di-haem_cyt_TM"/>
</dbReference>
<feature type="transmembrane region" description="Helical" evidence="13">
    <location>
        <begin position="91"/>
        <end position="111"/>
    </location>
</feature>
<comment type="cofactor">
    <cofactor evidence="1">
        <name>heme b</name>
        <dbReference type="ChEBI" id="CHEBI:60344"/>
    </cofactor>
</comment>
<dbReference type="Proteomes" id="UP000664654">
    <property type="component" value="Unassembled WGS sequence"/>
</dbReference>
<accession>A0A939DP75</accession>
<sequence length="191" mass="21769">MPFKNTHKDYGSIAKWLHWGTALLFLAAYCAVYYRQWFTEKQTPENWTALQLHLSVGISIGVLVLLRIIWRLGNTPPRTCPGPAWQVRAAHLGHLLLYLMMVVMVFTGYTGTGANTEFFFLAEIPRFSDTAMMGPLMTLLGTNYESYENVADYIHKDLGGALLVWMLILGHALAAFYHHFVARDRTLKKML</sequence>
<keyword evidence="3" id="KW-0813">Transport</keyword>
<dbReference type="SUPFAM" id="SSF81342">
    <property type="entry name" value="Transmembrane di-heme cytochromes"/>
    <property type="match status" value="1"/>
</dbReference>
<keyword evidence="16" id="KW-1185">Reference proteome</keyword>
<feature type="domain" description="Cytochrome b561 bacterial/Ni-hydrogenase" evidence="14">
    <location>
        <begin position="10"/>
        <end position="191"/>
    </location>
</feature>
<keyword evidence="9 13" id="KW-1133">Transmembrane helix</keyword>
<keyword evidence="11 13" id="KW-0472">Membrane</keyword>
<comment type="subcellular location">
    <subcellularLocation>
        <location evidence="2">Cell membrane</location>
        <topology evidence="2">Multi-pass membrane protein</topology>
    </subcellularLocation>
</comment>
<keyword evidence="5" id="KW-0349">Heme</keyword>
<evidence type="ECO:0000256" key="3">
    <source>
        <dbReference type="ARBA" id="ARBA00022448"/>
    </source>
</evidence>
<keyword evidence="8" id="KW-0249">Electron transport</keyword>
<proteinExistence type="inferred from homology"/>
<keyword evidence="6 13" id="KW-0812">Transmembrane</keyword>
<keyword evidence="4" id="KW-1003">Cell membrane</keyword>
<dbReference type="Pfam" id="PF01292">
    <property type="entry name" value="Ni_hydr_CYTB"/>
    <property type="match status" value="1"/>
</dbReference>
<reference evidence="15" key="1">
    <citation type="submission" date="2021-03" db="EMBL/GenBank/DDBJ databases">
        <title>novel species isolated from a fishpond in China.</title>
        <authorList>
            <person name="Lu H."/>
            <person name="Cai Z."/>
        </authorList>
    </citation>
    <scope>NUCLEOTIDE SEQUENCE</scope>
    <source>
        <strain evidence="15">JCM 30855</strain>
    </source>
</reference>
<feature type="transmembrane region" description="Helical" evidence="13">
    <location>
        <begin position="47"/>
        <end position="70"/>
    </location>
</feature>
<evidence type="ECO:0000256" key="12">
    <source>
        <dbReference type="ARBA" id="ARBA00037975"/>
    </source>
</evidence>
<keyword evidence="7" id="KW-0479">Metal-binding</keyword>
<evidence type="ECO:0000256" key="6">
    <source>
        <dbReference type="ARBA" id="ARBA00022692"/>
    </source>
</evidence>
<dbReference type="GO" id="GO:0020037">
    <property type="term" value="F:heme binding"/>
    <property type="evidence" value="ECO:0007669"/>
    <property type="project" value="TreeGrafter"/>
</dbReference>
<protein>
    <submittedName>
        <fullName evidence="15">Cytochrome b</fullName>
    </submittedName>
</protein>
<evidence type="ECO:0000256" key="4">
    <source>
        <dbReference type="ARBA" id="ARBA00022475"/>
    </source>
</evidence>
<evidence type="ECO:0000256" key="10">
    <source>
        <dbReference type="ARBA" id="ARBA00023004"/>
    </source>
</evidence>
<comment type="caution">
    <text evidence="15">The sequence shown here is derived from an EMBL/GenBank/DDBJ whole genome shotgun (WGS) entry which is preliminary data.</text>
</comment>
<organism evidence="15 16">
    <name type="scientific">Bowmanella dokdonensis</name>
    <dbReference type="NCBI Taxonomy" id="751969"/>
    <lineage>
        <taxon>Bacteria</taxon>
        <taxon>Pseudomonadati</taxon>
        <taxon>Pseudomonadota</taxon>
        <taxon>Gammaproteobacteria</taxon>
        <taxon>Alteromonadales</taxon>
        <taxon>Alteromonadaceae</taxon>
        <taxon>Bowmanella</taxon>
    </lineage>
</organism>
<dbReference type="AlphaFoldDB" id="A0A939DP75"/>
<feature type="transmembrane region" description="Helical" evidence="13">
    <location>
        <begin position="16"/>
        <end position="35"/>
    </location>
</feature>
<dbReference type="EMBL" id="JAFKCV010000005">
    <property type="protein sequence ID" value="MBN7825730.1"/>
    <property type="molecule type" value="Genomic_DNA"/>
</dbReference>
<evidence type="ECO:0000256" key="8">
    <source>
        <dbReference type="ARBA" id="ARBA00022982"/>
    </source>
</evidence>
<evidence type="ECO:0000256" key="11">
    <source>
        <dbReference type="ARBA" id="ARBA00023136"/>
    </source>
</evidence>
<comment type="similarity">
    <text evidence="12">Belongs to the cytochrome b561 family.</text>
</comment>
<dbReference type="GO" id="GO:0005886">
    <property type="term" value="C:plasma membrane"/>
    <property type="evidence" value="ECO:0007669"/>
    <property type="project" value="UniProtKB-SubCell"/>
</dbReference>
<dbReference type="InterPro" id="IPR011577">
    <property type="entry name" value="Cyt_b561_bac/Ni-Hgenase"/>
</dbReference>
<dbReference type="GO" id="GO:0022904">
    <property type="term" value="P:respiratory electron transport chain"/>
    <property type="evidence" value="ECO:0007669"/>
    <property type="project" value="InterPro"/>
</dbReference>
<evidence type="ECO:0000256" key="7">
    <source>
        <dbReference type="ARBA" id="ARBA00022723"/>
    </source>
</evidence>
<name>A0A939DP75_9ALTE</name>